<reference evidence="3" key="2">
    <citation type="submission" date="2022-01" db="EMBL/GenBank/DDBJ databases">
        <authorList>
            <person name="Yamashiro T."/>
            <person name="Shiraishi A."/>
            <person name="Satake H."/>
            <person name="Nakayama K."/>
        </authorList>
    </citation>
    <scope>NUCLEOTIDE SEQUENCE</scope>
</reference>
<evidence type="ECO:0000256" key="1">
    <source>
        <dbReference type="SAM" id="MobiDB-lite"/>
    </source>
</evidence>
<dbReference type="Pfam" id="PF25597">
    <property type="entry name" value="SH3_retrovirus"/>
    <property type="match status" value="2"/>
</dbReference>
<evidence type="ECO:0000259" key="2">
    <source>
        <dbReference type="PROSITE" id="PS50994"/>
    </source>
</evidence>
<dbReference type="Gene3D" id="3.30.420.10">
    <property type="entry name" value="Ribonuclease H-like superfamily/Ribonuclease H"/>
    <property type="match status" value="1"/>
</dbReference>
<dbReference type="CDD" id="cd09272">
    <property type="entry name" value="RNase_HI_RT_Ty1"/>
    <property type="match status" value="1"/>
</dbReference>
<organism evidence="3 4">
    <name type="scientific">Tanacetum coccineum</name>
    <dbReference type="NCBI Taxonomy" id="301880"/>
    <lineage>
        <taxon>Eukaryota</taxon>
        <taxon>Viridiplantae</taxon>
        <taxon>Streptophyta</taxon>
        <taxon>Embryophyta</taxon>
        <taxon>Tracheophyta</taxon>
        <taxon>Spermatophyta</taxon>
        <taxon>Magnoliopsida</taxon>
        <taxon>eudicotyledons</taxon>
        <taxon>Gunneridae</taxon>
        <taxon>Pentapetalae</taxon>
        <taxon>asterids</taxon>
        <taxon>campanulids</taxon>
        <taxon>Asterales</taxon>
        <taxon>Asteraceae</taxon>
        <taxon>Asteroideae</taxon>
        <taxon>Anthemideae</taxon>
        <taxon>Anthemidinae</taxon>
        <taxon>Tanacetum</taxon>
    </lineage>
</organism>
<proteinExistence type="predicted"/>
<dbReference type="Proteomes" id="UP001151760">
    <property type="component" value="Unassembled WGS sequence"/>
</dbReference>
<dbReference type="InterPro" id="IPR036397">
    <property type="entry name" value="RNaseH_sf"/>
</dbReference>
<dbReference type="Pfam" id="PF07727">
    <property type="entry name" value="RVT_2"/>
    <property type="match status" value="1"/>
</dbReference>
<accession>A0ABQ5DUQ5</accession>
<gene>
    <name evidence="3" type="ORF">Tco_0951642</name>
</gene>
<feature type="region of interest" description="Disordered" evidence="1">
    <location>
        <begin position="637"/>
        <end position="685"/>
    </location>
</feature>
<evidence type="ECO:0000313" key="3">
    <source>
        <dbReference type="EMBL" id="GJT42927.1"/>
    </source>
</evidence>
<dbReference type="InterPro" id="IPR057670">
    <property type="entry name" value="SH3_retrovirus"/>
</dbReference>
<feature type="compositionally biased region" description="Basic and acidic residues" evidence="1">
    <location>
        <begin position="595"/>
        <end position="609"/>
    </location>
</feature>
<feature type="region of interest" description="Disordered" evidence="1">
    <location>
        <begin position="572"/>
        <end position="609"/>
    </location>
</feature>
<evidence type="ECO:0000313" key="4">
    <source>
        <dbReference type="Proteomes" id="UP001151760"/>
    </source>
</evidence>
<feature type="region of interest" description="Disordered" evidence="1">
    <location>
        <begin position="1323"/>
        <end position="1344"/>
    </location>
</feature>
<keyword evidence="4" id="KW-1185">Reference proteome</keyword>
<name>A0ABQ5DUQ5_9ASTR</name>
<dbReference type="Pfam" id="PF14223">
    <property type="entry name" value="Retrotran_gag_2"/>
    <property type="match status" value="2"/>
</dbReference>
<feature type="compositionally biased region" description="Basic and acidic residues" evidence="1">
    <location>
        <begin position="656"/>
        <end position="675"/>
    </location>
</feature>
<sequence length="1362" mass="154709">MSKDGLILVLTWTLKNVKLETDDLGADLYLLYNKDETLDKLKVFKIEFELQQGSLIKRFRTDKGGEYMDTLYFQSVGIIHEMTAPYTPQQNGISKRKNRVLKEMVNSMLSYSGLSQGAVVRLLDPKLKTLGERGIECIFVGYAEHSKAFRFYVIEPNDSVAINLIIKLKDAIFDENRFSSVPRPSLSIPKGTKDIGGSVVPEVVTDEVVQQPESELRKSKRNRTPKDFGPEFQLYLIEGTRDEGFKQKSRRDYFDTYTPVARISTIRLLIAMASIHNQTIHQMDVKTAFLNGDLDEEVYMNQPQGFIMPGNENKGSDKCRYNKFDESGKRVIICLYVDDMLIFGTDQVQVDLTKEFLSSRFSMKDMGETDVILVLGGYIDGSRISNIEENSSTSGWVFLLDGGAISWASKKQIYITGSIIESEFVALAAAGKEAEWLKNLLLEIPLWSKPIAPISIRCDSAATLAKAYSQMYNGKSRHLGVRHSMIRELITNGVISIEFVMSQQNLADHLTKGLARDLVIKSAEGMGLNGLKHMYLHIIPRMCLEPADKEDEVVNFLMVNFFEKVLSRSMNKEEPPMYSNGLKDGSDSDDSYDENESRSLNENEEKNEVLDDFIEQVVEEKVDENPINEVHQEEEELIGMESHSTSGGKPPGFETKNMHETVFKPKDKSDNKGDSDATIPPDFEDLFKNGKDSEYSGSSARVNKCSTFFGNFKSNERKGFSFIVEMNKMIEQIVESRKELWDSLKAKYMAKDASSKKFVVSNFTNYKMTDSRPVLEQYNELLGILRRFTQHKMNMDKSIQVSCIIDKLLPSWKDFKHTLKHLKEELTLVELDSNLRIEESLKIPCDSNVIPLLGNKKYFVTFIDDASRAVVRLLDPKLKTLSERGIECIFVGYAEHSKAFRFYVIKPNDSVAINSIIESMDAIFDENRFSSVPRPSLSIPKGTEDIGGSVFPEVDDPKTFDEAIKSHDVAFCKEAINEEMNSTMGNNTWVLADPGCWSKHGKQNSELITHCWIEPKPNNSYDENESRSLNEKEEKNEVLDDFIEQVVEEKVDENLINEVHQEEEELIGMESHSTSGGKPPGLETKICMKPVQAKRKRVNKGDSLLPFLLVLRFIQNGKDSEFQCGDVLTNPILEDSGDDPTVKELWDSLKAKYMAKDASSKKFVVSNFTNYKMTDSRPVSEQYNELLGILRRFTQHKMNMDESIQVSCIIDKLLPSWKDFKHTLKHLKEELTLVELDSNLRIEESLKVFLWSLIKRFRTDKGGEYMDTLYFQSVVLIHETTAVSTAQQTGISERKIEYEEMVNLPVVILGLSQGFSGGAMERLSHKKTKSQAKSNKTSHGMEKCVKAKPNPNVKVILRDEKA</sequence>
<dbReference type="InterPro" id="IPR001584">
    <property type="entry name" value="Integrase_cat-core"/>
</dbReference>
<protein>
    <submittedName>
        <fullName evidence="3">Zinc finger, CCHC-type containing protein</fullName>
    </submittedName>
</protein>
<dbReference type="EMBL" id="BQNB010015687">
    <property type="protein sequence ID" value="GJT42927.1"/>
    <property type="molecule type" value="Genomic_DNA"/>
</dbReference>
<feature type="domain" description="Integrase catalytic" evidence="2">
    <location>
        <begin position="1"/>
        <end position="164"/>
    </location>
</feature>
<dbReference type="InterPro" id="IPR012337">
    <property type="entry name" value="RNaseH-like_sf"/>
</dbReference>
<dbReference type="PANTHER" id="PTHR47592:SF29">
    <property type="entry name" value="ZINC FINGER, CCHC-TYPE"/>
    <property type="match status" value="1"/>
</dbReference>
<comment type="caution">
    <text evidence="3">The sequence shown here is derived from an EMBL/GenBank/DDBJ whole genome shotgun (WGS) entry which is preliminary data.</text>
</comment>
<dbReference type="InterPro" id="IPR043502">
    <property type="entry name" value="DNA/RNA_pol_sf"/>
</dbReference>
<dbReference type="SUPFAM" id="SSF53098">
    <property type="entry name" value="Ribonuclease H-like"/>
    <property type="match status" value="1"/>
</dbReference>
<dbReference type="InterPro" id="IPR013103">
    <property type="entry name" value="RVT_2"/>
</dbReference>
<reference evidence="3" key="1">
    <citation type="journal article" date="2022" name="Int. J. Mol. Sci.">
        <title>Draft Genome of Tanacetum Coccineum: Genomic Comparison of Closely Related Tanacetum-Family Plants.</title>
        <authorList>
            <person name="Yamashiro T."/>
            <person name="Shiraishi A."/>
            <person name="Nakayama K."/>
            <person name="Satake H."/>
        </authorList>
    </citation>
    <scope>NUCLEOTIDE SEQUENCE</scope>
</reference>
<dbReference type="PROSITE" id="PS50994">
    <property type="entry name" value="INTEGRASE"/>
    <property type="match status" value="1"/>
</dbReference>
<dbReference type="PANTHER" id="PTHR47592">
    <property type="entry name" value="PBF68 PROTEIN"/>
    <property type="match status" value="1"/>
</dbReference>
<dbReference type="SUPFAM" id="SSF56672">
    <property type="entry name" value="DNA/RNA polymerases"/>
    <property type="match status" value="1"/>
</dbReference>